<dbReference type="SUPFAM" id="SSF48317">
    <property type="entry name" value="Acid phosphatase/Vanadium-dependent haloperoxidase"/>
    <property type="match status" value="1"/>
</dbReference>
<dbReference type="InterPro" id="IPR000326">
    <property type="entry name" value="PAP2/HPO"/>
</dbReference>
<dbReference type="PANTHER" id="PTHR14969:SF45">
    <property type="entry name" value="SPHINGOSINE-1-PHOSPHATE PHOSPHATASE 1"/>
    <property type="match status" value="1"/>
</dbReference>
<feature type="transmembrane region" description="Helical" evidence="2">
    <location>
        <begin position="182"/>
        <end position="202"/>
    </location>
</feature>
<keyword evidence="2" id="KW-0472">Membrane</keyword>
<feature type="transmembrane region" description="Helical" evidence="2">
    <location>
        <begin position="208"/>
        <end position="241"/>
    </location>
</feature>
<feature type="compositionally biased region" description="Polar residues" evidence="1">
    <location>
        <begin position="37"/>
        <end position="55"/>
    </location>
</feature>
<proteinExistence type="predicted"/>
<dbReference type="Gene3D" id="1.20.144.10">
    <property type="entry name" value="Phosphatidic acid phosphatase type 2/haloperoxidase"/>
    <property type="match status" value="1"/>
</dbReference>
<name>A0A974H896_XENLA</name>
<reference evidence="5" key="1">
    <citation type="journal article" date="2016" name="Nature">
        <title>Genome evolution in the allotetraploid frog Xenopus laevis.</title>
        <authorList>
            <person name="Session A.M."/>
            <person name="Uno Y."/>
            <person name="Kwon T."/>
            <person name="Chapman J.A."/>
            <person name="Toyoda A."/>
            <person name="Takahashi S."/>
            <person name="Fukui A."/>
            <person name="Hikosaka A."/>
            <person name="Suzuki A."/>
            <person name="Kondo M."/>
            <person name="van Heeringen S.J."/>
            <person name="Quigley I."/>
            <person name="Heinz S."/>
            <person name="Ogino H."/>
            <person name="Ochi H."/>
            <person name="Hellsten U."/>
            <person name="Lyons J.B."/>
            <person name="Simakov O."/>
            <person name="Putnam N."/>
            <person name="Stites J."/>
            <person name="Kuroki Y."/>
            <person name="Tanaka T."/>
            <person name="Michiue T."/>
            <person name="Watanabe M."/>
            <person name="Bogdanovic O."/>
            <person name="Lister R."/>
            <person name="Georgiou G."/>
            <person name="Paranjpe S.S."/>
            <person name="van Kruijsbergen I."/>
            <person name="Shu S."/>
            <person name="Carlson J."/>
            <person name="Kinoshita T."/>
            <person name="Ohta Y."/>
            <person name="Mawaribuchi S."/>
            <person name="Jenkins J."/>
            <person name="Grimwood J."/>
            <person name="Schmutz J."/>
            <person name="Mitros T."/>
            <person name="Mozaffari S.V."/>
            <person name="Suzuki Y."/>
            <person name="Haramoto Y."/>
            <person name="Yamamoto T.S."/>
            <person name="Takagi C."/>
            <person name="Heald R."/>
            <person name="Miller K."/>
            <person name="Haudenschild C."/>
            <person name="Kitzman J."/>
            <person name="Nakayama T."/>
            <person name="Izutsu Y."/>
            <person name="Robert J."/>
            <person name="Fortriede J."/>
            <person name="Burns K."/>
            <person name="Lotay V."/>
            <person name="Karimi K."/>
            <person name="Yasuoka Y."/>
            <person name="Dichmann D.S."/>
            <person name="Flajnik M.F."/>
            <person name="Houston D.W."/>
            <person name="Shendure J."/>
            <person name="DuPasquier L."/>
            <person name="Vize P.D."/>
            <person name="Zorn A.M."/>
            <person name="Ito M."/>
            <person name="Marcotte E.M."/>
            <person name="Wallingford J.B."/>
            <person name="Ito Y."/>
            <person name="Asashima M."/>
            <person name="Ueno N."/>
            <person name="Matsuda Y."/>
            <person name="Veenstra G.J."/>
            <person name="Fujiyama A."/>
            <person name="Harland R.M."/>
            <person name="Taira M."/>
            <person name="Rokhsar D.S."/>
        </authorList>
    </citation>
    <scope>NUCLEOTIDE SEQUENCE [LARGE SCALE GENOMIC DNA]</scope>
    <source>
        <strain evidence="5">J</strain>
    </source>
</reference>
<dbReference type="OMA" id="LLAIIWC"/>
<dbReference type="GO" id="GO:0006670">
    <property type="term" value="P:sphingosine metabolic process"/>
    <property type="evidence" value="ECO:0007669"/>
    <property type="project" value="TreeGrafter"/>
</dbReference>
<dbReference type="AlphaFoldDB" id="A0A974H896"/>
<keyword evidence="2" id="KW-1133">Transmembrane helix</keyword>
<keyword evidence="2" id="KW-0812">Transmembrane</keyword>
<dbReference type="EMBL" id="CM004480">
    <property type="protein sequence ID" value="OCT68478.1"/>
    <property type="molecule type" value="Genomic_DNA"/>
</dbReference>
<feature type="region of interest" description="Disordered" evidence="1">
    <location>
        <begin position="37"/>
        <end position="84"/>
    </location>
</feature>
<organism evidence="4 5">
    <name type="scientific">Xenopus laevis</name>
    <name type="common">African clawed frog</name>
    <dbReference type="NCBI Taxonomy" id="8355"/>
    <lineage>
        <taxon>Eukaryota</taxon>
        <taxon>Metazoa</taxon>
        <taxon>Chordata</taxon>
        <taxon>Craniata</taxon>
        <taxon>Vertebrata</taxon>
        <taxon>Euteleostomi</taxon>
        <taxon>Amphibia</taxon>
        <taxon>Batrachia</taxon>
        <taxon>Anura</taxon>
        <taxon>Pipoidea</taxon>
        <taxon>Pipidae</taxon>
        <taxon>Xenopodinae</taxon>
        <taxon>Xenopus</taxon>
        <taxon>Xenopus</taxon>
    </lineage>
</organism>
<sequence length="244" mass="28019">MGSGGWWRLCDYLQDPWKVARFQRLCGVEAAYFPSSSSSEAQPNGAVSSEAQQQDAGPRHRNKDCQANGTAHPPDCKKKPQRRNSLTGEVGQEFIIRNRFLYFLFCLATELGNELFYISFFPLCIWNVDPVVGRKVIVIWVWVMYLGQCTKDLIRWPRPPSPPVVKLEVFYNTEYGMPSTHAMSGTAIPISILLLTYGRWQYPFTYGLLLAIIWCSLVCLSRVYMGMHSVLVRLFFFFFILSMK</sequence>
<dbReference type="Pfam" id="PF01569">
    <property type="entry name" value="PAP2"/>
    <property type="match status" value="1"/>
</dbReference>
<dbReference type="GO" id="GO:0042392">
    <property type="term" value="F:sphingosine-1-phosphate phosphatase activity"/>
    <property type="evidence" value="ECO:0007669"/>
    <property type="project" value="TreeGrafter"/>
</dbReference>
<feature type="transmembrane region" description="Helical" evidence="2">
    <location>
        <begin position="100"/>
        <end position="120"/>
    </location>
</feature>
<gene>
    <name evidence="4" type="ORF">XELAEV_18039780mg</name>
</gene>
<evidence type="ECO:0000256" key="1">
    <source>
        <dbReference type="SAM" id="MobiDB-lite"/>
    </source>
</evidence>
<dbReference type="InterPro" id="IPR036938">
    <property type="entry name" value="PAP2/HPO_sf"/>
</dbReference>
<evidence type="ECO:0000313" key="4">
    <source>
        <dbReference type="EMBL" id="OCT68478.1"/>
    </source>
</evidence>
<protein>
    <recommendedName>
        <fullName evidence="3">Phosphatidic acid phosphatase type 2/haloperoxidase domain-containing protein</fullName>
    </recommendedName>
</protein>
<evidence type="ECO:0000313" key="5">
    <source>
        <dbReference type="Proteomes" id="UP000694892"/>
    </source>
</evidence>
<dbReference type="CDD" id="cd03388">
    <property type="entry name" value="PAP2_SPPase1"/>
    <property type="match status" value="1"/>
</dbReference>
<feature type="domain" description="Phosphatidic acid phosphatase type 2/haloperoxidase" evidence="3">
    <location>
        <begin position="139"/>
        <end position="230"/>
    </location>
</feature>
<dbReference type="PANTHER" id="PTHR14969">
    <property type="entry name" value="SPHINGOSINE-1-PHOSPHATE PHOSPHOHYDROLASE"/>
    <property type="match status" value="1"/>
</dbReference>
<accession>A0A974H896</accession>
<evidence type="ECO:0000259" key="3">
    <source>
        <dbReference type="Pfam" id="PF01569"/>
    </source>
</evidence>
<dbReference type="Proteomes" id="UP000694892">
    <property type="component" value="Chromosome 8L"/>
</dbReference>
<evidence type="ECO:0000256" key="2">
    <source>
        <dbReference type="SAM" id="Phobius"/>
    </source>
</evidence>
<dbReference type="GO" id="GO:0005789">
    <property type="term" value="C:endoplasmic reticulum membrane"/>
    <property type="evidence" value="ECO:0007669"/>
    <property type="project" value="TreeGrafter"/>
</dbReference>